<name>A0A9P4MHG3_9PEZI</name>
<reference evidence="7" key="1">
    <citation type="journal article" date="2020" name="Stud. Mycol.">
        <title>101 Dothideomycetes genomes: a test case for predicting lifestyles and emergence of pathogens.</title>
        <authorList>
            <person name="Haridas S."/>
            <person name="Albert R."/>
            <person name="Binder M."/>
            <person name="Bloem J."/>
            <person name="Labutti K."/>
            <person name="Salamov A."/>
            <person name="Andreopoulos B."/>
            <person name="Baker S."/>
            <person name="Barry K."/>
            <person name="Bills G."/>
            <person name="Bluhm B."/>
            <person name="Cannon C."/>
            <person name="Castanera R."/>
            <person name="Culley D."/>
            <person name="Daum C."/>
            <person name="Ezra D."/>
            <person name="Gonzalez J."/>
            <person name="Henrissat B."/>
            <person name="Kuo A."/>
            <person name="Liang C."/>
            <person name="Lipzen A."/>
            <person name="Lutzoni F."/>
            <person name="Magnuson J."/>
            <person name="Mondo S."/>
            <person name="Nolan M."/>
            <person name="Ohm R."/>
            <person name="Pangilinan J."/>
            <person name="Park H.-J."/>
            <person name="Ramirez L."/>
            <person name="Alfaro M."/>
            <person name="Sun H."/>
            <person name="Tritt A."/>
            <person name="Yoshinaga Y."/>
            <person name="Zwiers L.-H."/>
            <person name="Turgeon B."/>
            <person name="Goodwin S."/>
            <person name="Spatafora J."/>
            <person name="Crous P."/>
            <person name="Grigoriev I."/>
        </authorList>
    </citation>
    <scope>NUCLEOTIDE SEQUENCE</scope>
    <source>
        <strain evidence="7">CBS 260.36</strain>
    </source>
</reference>
<evidence type="ECO:0000256" key="2">
    <source>
        <dbReference type="ARBA" id="ARBA00022723"/>
    </source>
</evidence>
<keyword evidence="8" id="KW-1185">Reference proteome</keyword>
<dbReference type="InterPro" id="IPR050364">
    <property type="entry name" value="Cytochrome_P450_fung"/>
</dbReference>
<dbReference type="GO" id="GO:0005506">
    <property type="term" value="F:iron ion binding"/>
    <property type="evidence" value="ECO:0007669"/>
    <property type="project" value="InterPro"/>
</dbReference>
<protein>
    <submittedName>
        <fullName evidence="7">Cytochrome P450</fullName>
    </submittedName>
</protein>
<dbReference type="InterPro" id="IPR001128">
    <property type="entry name" value="Cyt_P450"/>
</dbReference>
<feature type="transmembrane region" description="Helical" evidence="6">
    <location>
        <begin position="6"/>
        <end position="23"/>
    </location>
</feature>
<comment type="caution">
    <text evidence="7">The sequence shown here is derived from an EMBL/GenBank/DDBJ whole genome shotgun (WGS) entry which is preliminary data.</text>
</comment>
<dbReference type="GO" id="GO:0004497">
    <property type="term" value="F:monooxygenase activity"/>
    <property type="evidence" value="ECO:0007669"/>
    <property type="project" value="InterPro"/>
</dbReference>
<keyword evidence="6" id="KW-0812">Transmembrane</keyword>
<keyword evidence="6" id="KW-1133">Transmembrane helix</keyword>
<evidence type="ECO:0000313" key="8">
    <source>
        <dbReference type="Proteomes" id="UP000799439"/>
    </source>
</evidence>
<dbReference type="Pfam" id="PF00067">
    <property type="entry name" value="p450"/>
    <property type="match status" value="1"/>
</dbReference>
<dbReference type="EMBL" id="ML996083">
    <property type="protein sequence ID" value="KAF2154725.1"/>
    <property type="molecule type" value="Genomic_DNA"/>
</dbReference>
<dbReference type="InterPro" id="IPR002401">
    <property type="entry name" value="Cyt_P450_E_grp-I"/>
</dbReference>
<proteinExistence type="inferred from homology"/>
<keyword evidence="6" id="KW-0472">Membrane</keyword>
<dbReference type="PANTHER" id="PTHR46300:SF8">
    <property type="entry name" value="CYTOCHROME P450 2E1"/>
    <property type="match status" value="1"/>
</dbReference>
<keyword evidence="4 5" id="KW-0408">Iron</keyword>
<dbReference type="OrthoDB" id="1103324at2759"/>
<keyword evidence="3" id="KW-0560">Oxidoreductase</keyword>
<accession>A0A9P4MHG3</accession>
<keyword evidence="2 5" id="KW-0479">Metal-binding</keyword>
<dbReference type="SUPFAM" id="SSF48264">
    <property type="entry name" value="Cytochrome P450"/>
    <property type="match status" value="1"/>
</dbReference>
<gene>
    <name evidence="7" type="ORF">K461DRAFT_319249</name>
</gene>
<dbReference type="GO" id="GO:0016705">
    <property type="term" value="F:oxidoreductase activity, acting on paired donors, with incorporation or reduction of molecular oxygen"/>
    <property type="evidence" value="ECO:0007669"/>
    <property type="project" value="InterPro"/>
</dbReference>
<keyword evidence="5" id="KW-0349">Heme</keyword>
<evidence type="ECO:0000256" key="1">
    <source>
        <dbReference type="ARBA" id="ARBA00010617"/>
    </source>
</evidence>
<evidence type="ECO:0000256" key="4">
    <source>
        <dbReference type="ARBA" id="ARBA00023004"/>
    </source>
</evidence>
<comment type="cofactor">
    <cofactor evidence="5">
        <name>heme</name>
        <dbReference type="ChEBI" id="CHEBI:30413"/>
    </cofactor>
</comment>
<dbReference type="Proteomes" id="UP000799439">
    <property type="component" value="Unassembled WGS sequence"/>
</dbReference>
<dbReference type="GO" id="GO:0020037">
    <property type="term" value="F:heme binding"/>
    <property type="evidence" value="ECO:0007669"/>
    <property type="project" value="InterPro"/>
</dbReference>
<dbReference type="PRINTS" id="PR00385">
    <property type="entry name" value="P450"/>
</dbReference>
<evidence type="ECO:0000256" key="3">
    <source>
        <dbReference type="ARBA" id="ARBA00023002"/>
    </source>
</evidence>
<dbReference type="PANTHER" id="PTHR46300">
    <property type="entry name" value="P450, PUTATIVE (EUROFUNG)-RELATED-RELATED"/>
    <property type="match status" value="1"/>
</dbReference>
<sequence>MSSPTLYVWLALFLLLIYLLLRAQTRRRSARGLRPLPGPKGYPFIGSVLDLPEYNHSLKFHEWSLKYGPIYQVNLAGQNHVWICKDAIAKDLLSKKSSIYSDRPHIPALEQDNRTSGQYLPLMSQNEMWQRQRKFAKQIMDTSGKASFYGYPELESIRLLQELIDSPKDYKNALESFVARVTCRLAWGTDTPSDELKQRARELLIGVSPTGALGNKLPFVMSMPESLSPAKSWERRRARTEKRFFEIMRDKVADSIETGTCTPSWMRQFLERRERWGFSSDLEGAFAVGMHGIAGALTIAAPMQSFCLAVCHHPELQFMLHEEIDRVCGDAMPSSNQMADMPVLRAFIRETLRWRPPVPTGIPHELVQDDVYESYSIPKGSVMHPLEWSISRDPAVYPEADSFNPMRWLDPAYPTYQEPLSKYPTITGYSQFGYGKRTCQGTAVTEADLFVGIGMVAWLFTLSLPSPATEHVVLERRDSGVDLGLSGTPPTPPDEEHIKAQLDSYPASVLYDDDESPALPALPGTFVDGEYCHSAVDSESKADPTLNYTTLLIAKPLPFDFELKVRDTARAEQVTRRFSELEKQGVWGKGECYWTGDDGQRRNEGNEELGWGKVAYS</sequence>
<organism evidence="7 8">
    <name type="scientific">Myriangium duriaei CBS 260.36</name>
    <dbReference type="NCBI Taxonomy" id="1168546"/>
    <lineage>
        <taxon>Eukaryota</taxon>
        <taxon>Fungi</taxon>
        <taxon>Dikarya</taxon>
        <taxon>Ascomycota</taxon>
        <taxon>Pezizomycotina</taxon>
        <taxon>Dothideomycetes</taxon>
        <taxon>Dothideomycetidae</taxon>
        <taxon>Myriangiales</taxon>
        <taxon>Myriangiaceae</taxon>
        <taxon>Myriangium</taxon>
    </lineage>
</organism>
<dbReference type="Gene3D" id="1.10.630.10">
    <property type="entry name" value="Cytochrome P450"/>
    <property type="match status" value="1"/>
</dbReference>
<evidence type="ECO:0000256" key="6">
    <source>
        <dbReference type="SAM" id="Phobius"/>
    </source>
</evidence>
<feature type="binding site" description="axial binding residue" evidence="5">
    <location>
        <position position="439"/>
    </location>
    <ligand>
        <name>heme</name>
        <dbReference type="ChEBI" id="CHEBI:30413"/>
    </ligand>
    <ligandPart>
        <name>Fe</name>
        <dbReference type="ChEBI" id="CHEBI:18248"/>
    </ligandPart>
</feature>
<evidence type="ECO:0000256" key="5">
    <source>
        <dbReference type="PIRSR" id="PIRSR602401-1"/>
    </source>
</evidence>
<comment type="similarity">
    <text evidence="1">Belongs to the cytochrome P450 family.</text>
</comment>
<dbReference type="InterPro" id="IPR036396">
    <property type="entry name" value="Cyt_P450_sf"/>
</dbReference>
<dbReference type="PRINTS" id="PR00463">
    <property type="entry name" value="EP450I"/>
</dbReference>
<dbReference type="AlphaFoldDB" id="A0A9P4MHG3"/>
<evidence type="ECO:0000313" key="7">
    <source>
        <dbReference type="EMBL" id="KAF2154725.1"/>
    </source>
</evidence>